<proteinExistence type="predicted"/>
<evidence type="ECO:0000313" key="1">
    <source>
        <dbReference type="EMBL" id="TCU13799.1"/>
    </source>
</evidence>
<reference evidence="1 2" key="1">
    <citation type="submission" date="2019-03" db="EMBL/GenBank/DDBJ databases">
        <title>Genomic Encyclopedia of Type Strains, Phase IV (KMG-V): Genome sequencing to study the core and pangenomes of soil and plant-associated prokaryotes.</title>
        <authorList>
            <person name="Whitman W."/>
        </authorList>
    </citation>
    <scope>NUCLEOTIDE SEQUENCE [LARGE SCALE GENOMIC DNA]</scope>
    <source>
        <strain evidence="1 2">Gr42</strain>
    </source>
</reference>
<dbReference type="Proteomes" id="UP000295547">
    <property type="component" value="Unassembled WGS sequence"/>
</dbReference>
<dbReference type="AlphaFoldDB" id="A0A4R3PZN8"/>
<keyword evidence="2" id="KW-1185">Reference proteome</keyword>
<organism evidence="1 2">
    <name type="scientific">Rhizobium azibense</name>
    <dbReference type="NCBI Taxonomy" id="1136135"/>
    <lineage>
        <taxon>Bacteria</taxon>
        <taxon>Pseudomonadati</taxon>
        <taxon>Pseudomonadota</taxon>
        <taxon>Alphaproteobacteria</taxon>
        <taxon>Hyphomicrobiales</taxon>
        <taxon>Rhizobiaceae</taxon>
        <taxon>Rhizobium/Agrobacterium group</taxon>
        <taxon>Rhizobium</taxon>
    </lineage>
</organism>
<comment type="caution">
    <text evidence="1">The sequence shown here is derived from an EMBL/GenBank/DDBJ whole genome shotgun (WGS) entry which is preliminary data.</text>
</comment>
<evidence type="ECO:0000313" key="2">
    <source>
        <dbReference type="Proteomes" id="UP000295547"/>
    </source>
</evidence>
<sequence>MLPSVVKQGDFNSNKPGRKRVATPFRRICGRLHCIVRKSRHSLTELQCRNRTLWKLHERFCFCFLSLTAVHASRFEDHVIIGRDETAAPSRLVPSKRSPRDPAVGETWRVTGSVQLHPEYGPQLNAKGALP</sequence>
<gene>
    <name evidence="1" type="ORF">EV130_1317</name>
</gene>
<name>A0A4R3PZN8_9HYPH</name>
<protein>
    <submittedName>
        <fullName evidence="1">Uncharacterized protein</fullName>
    </submittedName>
</protein>
<accession>A0A4R3PZN8</accession>
<dbReference type="EMBL" id="SMBJ01000031">
    <property type="protein sequence ID" value="TCU13799.1"/>
    <property type="molecule type" value="Genomic_DNA"/>
</dbReference>